<protein>
    <submittedName>
        <fullName evidence="1">Uncharacterized protein</fullName>
    </submittedName>
</protein>
<dbReference type="AlphaFoldDB" id="A0A0V1BDG3"/>
<evidence type="ECO:0000313" key="1">
    <source>
        <dbReference type="EMBL" id="KRY35131.1"/>
    </source>
</evidence>
<accession>A0A0V1BDG3</accession>
<evidence type="ECO:0000313" key="2">
    <source>
        <dbReference type="Proteomes" id="UP000054776"/>
    </source>
</evidence>
<dbReference type="OrthoDB" id="10383430at2759"/>
<dbReference type="Proteomes" id="UP000054776">
    <property type="component" value="Unassembled WGS sequence"/>
</dbReference>
<organism evidence="1 2">
    <name type="scientific">Trichinella spiralis</name>
    <name type="common">Trichina worm</name>
    <dbReference type="NCBI Taxonomy" id="6334"/>
    <lineage>
        <taxon>Eukaryota</taxon>
        <taxon>Metazoa</taxon>
        <taxon>Ecdysozoa</taxon>
        <taxon>Nematoda</taxon>
        <taxon>Enoplea</taxon>
        <taxon>Dorylaimia</taxon>
        <taxon>Trichinellida</taxon>
        <taxon>Trichinellidae</taxon>
        <taxon>Trichinella</taxon>
    </lineage>
</organism>
<proteinExistence type="predicted"/>
<reference evidence="1 2" key="1">
    <citation type="submission" date="2015-01" db="EMBL/GenBank/DDBJ databases">
        <title>Evolution of Trichinella species and genotypes.</title>
        <authorList>
            <person name="Korhonen P.K."/>
            <person name="Edoardo P."/>
            <person name="Giuseppe L.R."/>
            <person name="Gasser R.B."/>
        </authorList>
    </citation>
    <scope>NUCLEOTIDE SEQUENCE [LARGE SCALE GENOMIC DNA]</scope>
    <source>
        <strain evidence="1">ISS3</strain>
    </source>
</reference>
<keyword evidence="2" id="KW-1185">Reference proteome</keyword>
<sequence>MAFGASCRLARQLLRPKQSQLTATIAPVAYVRVSTLHKVYLNCANFGGLLQVEISIGSLECVD</sequence>
<dbReference type="InParanoid" id="A0A0V1BDG3"/>
<comment type="caution">
    <text evidence="1">The sequence shown here is derived from an EMBL/GenBank/DDBJ whole genome shotgun (WGS) entry which is preliminary data.</text>
</comment>
<dbReference type="EMBL" id="JYDH01000057">
    <property type="protein sequence ID" value="KRY35131.1"/>
    <property type="molecule type" value="Genomic_DNA"/>
</dbReference>
<gene>
    <name evidence="1" type="ORF">T01_16033</name>
</gene>
<name>A0A0V1BDG3_TRISP</name>